<evidence type="ECO:0000313" key="22">
    <source>
        <dbReference type="Proteomes" id="UP000231383"/>
    </source>
</evidence>
<dbReference type="NCBIfam" id="TIGR00070">
    <property type="entry name" value="hisG"/>
    <property type="match status" value="1"/>
</dbReference>
<reference evidence="22" key="1">
    <citation type="submission" date="2017-09" db="EMBL/GenBank/DDBJ databases">
        <title>Depth-based differentiation of microbial function through sediment-hosted aquifers and enrichment of novel symbionts in the deep terrestrial subsurface.</title>
        <authorList>
            <person name="Probst A.J."/>
            <person name="Ladd B."/>
            <person name="Jarett J.K."/>
            <person name="Geller-Mcgrath D.E."/>
            <person name="Sieber C.M.K."/>
            <person name="Emerson J.B."/>
            <person name="Anantharaman K."/>
            <person name="Thomas B.C."/>
            <person name="Malmstrom R."/>
            <person name="Stieglmeier M."/>
            <person name="Klingl A."/>
            <person name="Woyke T."/>
            <person name="Ryan C.M."/>
            <person name="Banfield J.F."/>
        </authorList>
    </citation>
    <scope>NUCLEOTIDE SEQUENCE [LARGE SCALE GENOMIC DNA]</scope>
</reference>
<evidence type="ECO:0000259" key="19">
    <source>
        <dbReference type="Pfam" id="PF01634"/>
    </source>
</evidence>
<dbReference type="PROSITE" id="PS01316">
    <property type="entry name" value="ATP_P_PHORIBOSYLTR"/>
    <property type="match status" value="1"/>
</dbReference>
<dbReference type="GO" id="GO:0000105">
    <property type="term" value="P:L-histidine biosynthetic process"/>
    <property type="evidence" value="ECO:0007669"/>
    <property type="project" value="UniProtKB-UniRule"/>
</dbReference>
<sequence>MKPNFQNNNLKIAIQKNGRLTADTLLFLKKAGLEIDTDGQKLYAKCWNYPLDIIFVRDDDIPDFVQNKSVDLGIVGENVLYEKNACVESKMKFNFGLCSLVVAVPRDSQIFNEADFQDKTIATSYPLTVAKYFKEKNIKVTIVKVTGSVELSPALGLSAGIADLSSTGSTLAISDLRTIAKIYDSQAVLISRQDGNIKKIELIKKLIFRFQSVLTAQKYKYVMMNAPKNKLKQIIQIAPGLKSPTISSLAKQDWVSIQTVIEEDVFWEKVSKIKDAGASGIIVLPIEKIIA</sequence>
<evidence type="ECO:0000256" key="16">
    <source>
        <dbReference type="ARBA" id="ARBA00023102"/>
    </source>
</evidence>
<dbReference type="PANTHER" id="PTHR21403">
    <property type="entry name" value="ATP PHOSPHORIBOSYLTRANSFERASE ATP-PRTASE"/>
    <property type="match status" value="1"/>
</dbReference>
<accession>A0A2M8F2A2</accession>
<evidence type="ECO:0000259" key="20">
    <source>
        <dbReference type="Pfam" id="PF08029"/>
    </source>
</evidence>
<dbReference type="SUPFAM" id="SSF54913">
    <property type="entry name" value="GlnB-like"/>
    <property type="match status" value="1"/>
</dbReference>
<evidence type="ECO:0000313" key="21">
    <source>
        <dbReference type="EMBL" id="PJC33423.1"/>
    </source>
</evidence>
<organism evidence="21 22">
    <name type="scientific">Candidatus Roizmanbacteria bacterium CG_4_9_14_0_2_um_filter_39_13</name>
    <dbReference type="NCBI Taxonomy" id="1974839"/>
    <lineage>
        <taxon>Bacteria</taxon>
        <taxon>Candidatus Roizmaniibacteriota</taxon>
    </lineage>
</organism>
<dbReference type="FunFam" id="3.30.70.120:FF:000002">
    <property type="entry name" value="ATP phosphoribosyltransferase"/>
    <property type="match status" value="1"/>
</dbReference>
<evidence type="ECO:0000256" key="1">
    <source>
        <dbReference type="ARBA" id="ARBA00000915"/>
    </source>
</evidence>
<name>A0A2M8F2A2_9BACT</name>
<evidence type="ECO:0000256" key="15">
    <source>
        <dbReference type="ARBA" id="ARBA00022842"/>
    </source>
</evidence>
<dbReference type="InterPro" id="IPR020621">
    <property type="entry name" value="ATP-PRT_HisG_long"/>
</dbReference>
<evidence type="ECO:0000256" key="4">
    <source>
        <dbReference type="ARBA" id="ARBA00004667"/>
    </source>
</evidence>
<dbReference type="GO" id="GO:0005737">
    <property type="term" value="C:cytoplasm"/>
    <property type="evidence" value="ECO:0007669"/>
    <property type="project" value="UniProtKB-SubCell"/>
</dbReference>
<comment type="catalytic activity">
    <reaction evidence="1 18">
        <text>1-(5-phospho-beta-D-ribosyl)-ATP + diphosphate = 5-phospho-alpha-D-ribose 1-diphosphate + ATP</text>
        <dbReference type="Rhea" id="RHEA:18473"/>
        <dbReference type="ChEBI" id="CHEBI:30616"/>
        <dbReference type="ChEBI" id="CHEBI:33019"/>
        <dbReference type="ChEBI" id="CHEBI:58017"/>
        <dbReference type="ChEBI" id="CHEBI:73183"/>
        <dbReference type="EC" id="2.4.2.17"/>
    </reaction>
</comment>
<feature type="domain" description="Histidine biosynthesis HisG C-terminal" evidence="20">
    <location>
        <begin position="216"/>
        <end position="288"/>
    </location>
</feature>
<evidence type="ECO:0000256" key="3">
    <source>
        <dbReference type="ARBA" id="ARBA00004496"/>
    </source>
</evidence>
<comment type="activity regulation">
    <text evidence="18">Feedback inhibited by histidine.</text>
</comment>
<dbReference type="HAMAP" id="MF_00079">
    <property type="entry name" value="HisG_Long"/>
    <property type="match status" value="1"/>
</dbReference>
<comment type="cofactor">
    <cofactor evidence="2 18">
        <name>Mg(2+)</name>
        <dbReference type="ChEBI" id="CHEBI:18420"/>
    </cofactor>
</comment>
<keyword evidence="15 18" id="KW-0460">Magnesium</keyword>
<dbReference type="InterPro" id="IPR013115">
    <property type="entry name" value="HisG_C"/>
</dbReference>
<keyword evidence="16 18" id="KW-0368">Histidine biosynthesis</keyword>
<dbReference type="InterPro" id="IPR018198">
    <property type="entry name" value="ATP_PRibTrfase_CS"/>
</dbReference>
<dbReference type="EC" id="2.4.2.17" evidence="6 18"/>
<dbReference type="GO" id="GO:0003879">
    <property type="term" value="F:ATP phosphoribosyltransferase activity"/>
    <property type="evidence" value="ECO:0007669"/>
    <property type="project" value="UniProtKB-UniRule"/>
</dbReference>
<evidence type="ECO:0000256" key="5">
    <source>
        <dbReference type="ARBA" id="ARBA00007955"/>
    </source>
</evidence>
<evidence type="ECO:0000256" key="18">
    <source>
        <dbReference type="HAMAP-Rule" id="MF_00079"/>
    </source>
</evidence>
<evidence type="ECO:0000256" key="12">
    <source>
        <dbReference type="ARBA" id="ARBA00022723"/>
    </source>
</evidence>
<evidence type="ECO:0000256" key="6">
    <source>
        <dbReference type="ARBA" id="ARBA00011946"/>
    </source>
</evidence>
<dbReference type="EMBL" id="PFSC01000041">
    <property type="protein sequence ID" value="PJC33423.1"/>
    <property type="molecule type" value="Genomic_DNA"/>
</dbReference>
<comment type="similarity">
    <text evidence="5 18">Belongs to the ATP phosphoribosyltransferase family. Long subfamily.</text>
</comment>
<keyword evidence="10 18" id="KW-0328">Glycosyltransferase</keyword>
<dbReference type="InterPro" id="IPR011322">
    <property type="entry name" value="N-reg_PII-like_a/b"/>
</dbReference>
<evidence type="ECO:0000256" key="14">
    <source>
        <dbReference type="ARBA" id="ARBA00022840"/>
    </source>
</evidence>
<keyword evidence="12 18" id="KW-0479">Metal-binding</keyword>
<evidence type="ECO:0000256" key="2">
    <source>
        <dbReference type="ARBA" id="ARBA00001946"/>
    </source>
</evidence>
<keyword evidence="9 18" id="KW-0028">Amino-acid biosynthesis</keyword>
<dbReference type="Gene3D" id="3.30.70.120">
    <property type="match status" value="1"/>
</dbReference>
<dbReference type="Proteomes" id="UP000231383">
    <property type="component" value="Unassembled WGS sequence"/>
</dbReference>
<evidence type="ECO:0000256" key="10">
    <source>
        <dbReference type="ARBA" id="ARBA00022676"/>
    </source>
</evidence>
<dbReference type="Pfam" id="PF08029">
    <property type="entry name" value="HisG_C"/>
    <property type="match status" value="1"/>
</dbReference>
<dbReference type="Pfam" id="PF01634">
    <property type="entry name" value="HisG"/>
    <property type="match status" value="1"/>
</dbReference>
<dbReference type="InterPro" id="IPR015867">
    <property type="entry name" value="N-reg_PII/ATP_PRibTrfase_C"/>
</dbReference>
<keyword evidence="14 18" id="KW-0067">ATP-binding</keyword>
<dbReference type="GO" id="GO:0000287">
    <property type="term" value="F:magnesium ion binding"/>
    <property type="evidence" value="ECO:0007669"/>
    <property type="project" value="UniProtKB-UniRule"/>
</dbReference>
<dbReference type="AlphaFoldDB" id="A0A2M8F2A2"/>
<dbReference type="NCBIfam" id="TIGR03455">
    <property type="entry name" value="HisG_C-term"/>
    <property type="match status" value="1"/>
</dbReference>
<evidence type="ECO:0000256" key="11">
    <source>
        <dbReference type="ARBA" id="ARBA00022679"/>
    </source>
</evidence>
<evidence type="ECO:0000256" key="7">
    <source>
        <dbReference type="ARBA" id="ARBA00020998"/>
    </source>
</evidence>
<evidence type="ECO:0000256" key="13">
    <source>
        <dbReference type="ARBA" id="ARBA00022741"/>
    </source>
</evidence>
<dbReference type="InterPro" id="IPR001348">
    <property type="entry name" value="ATP_PRibTrfase_HisG"/>
</dbReference>
<dbReference type="GO" id="GO:0005524">
    <property type="term" value="F:ATP binding"/>
    <property type="evidence" value="ECO:0007669"/>
    <property type="project" value="UniProtKB-KW"/>
</dbReference>
<dbReference type="Gene3D" id="3.40.190.10">
    <property type="entry name" value="Periplasmic binding protein-like II"/>
    <property type="match status" value="2"/>
</dbReference>
<comment type="pathway">
    <text evidence="4 18">Amino-acid biosynthesis; L-histidine biosynthesis; L-histidine from 5-phospho-alpha-D-ribose 1-diphosphate: step 1/9.</text>
</comment>
<feature type="domain" description="ATP phosphoribosyltransferase catalytic" evidence="19">
    <location>
        <begin position="57"/>
        <end position="211"/>
    </location>
</feature>
<dbReference type="SUPFAM" id="SSF53850">
    <property type="entry name" value="Periplasmic binding protein-like II"/>
    <property type="match status" value="1"/>
</dbReference>
<evidence type="ECO:0000256" key="17">
    <source>
        <dbReference type="ARBA" id="ARBA00024861"/>
    </source>
</evidence>
<evidence type="ECO:0000256" key="8">
    <source>
        <dbReference type="ARBA" id="ARBA00022490"/>
    </source>
</evidence>
<comment type="subcellular location">
    <subcellularLocation>
        <location evidence="3 18">Cytoplasm</location>
    </subcellularLocation>
</comment>
<gene>
    <name evidence="18" type="primary">hisG</name>
    <name evidence="21" type="ORF">CO051_01505</name>
</gene>
<protein>
    <recommendedName>
        <fullName evidence="7 18">ATP phosphoribosyltransferase</fullName>
        <shortName evidence="18">ATP-PRT</shortName>
        <shortName evidence="18">ATP-PRTase</shortName>
        <ecNumber evidence="6 18">2.4.2.17</ecNumber>
    </recommendedName>
</protein>
<evidence type="ECO:0000256" key="9">
    <source>
        <dbReference type="ARBA" id="ARBA00022605"/>
    </source>
</evidence>
<keyword evidence="8 18" id="KW-0963">Cytoplasm</keyword>
<dbReference type="UniPathway" id="UPA00031">
    <property type="reaction ID" value="UER00006"/>
</dbReference>
<dbReference type="PANTHER" id="PTHR21403:SF8">
    <property type="entry name" value="ATP PHOSPHORIBOSYLTRANSFERASE"/>
    <property type="match status" value="1"/>
</dbReference>
<dbReference type="InterPro" id="IPR013820">
    <property type="entry name" value="ATP_PRibTrfase_cat"/>
</dbReference>
<keyword evidence="11 18" id="KW-0808">Transferase</keyword>
<keyword evidence="13 18" id="KW-0547">Nucleotide-binding</keyword>
<proteinExistence type="inferred from homology"/>
<comment type="function">
    <text evidence="17 18">Catalyzes the condensation of ATP and 5-phosphoribose 1-diphosphate to form N'-(5'-phosphoribosyl)-ATP (PR-ATP). Has a crucial role in the pathway because the rate of histidine biosynthesis seems to be controlled primarily by regulation of HisG enzymatic activity.</text>
</comment>
<comment type="caution">
    <text evidence="21">The sequence shown here is derived from an EMBL/GenBank/DDBJ whole genome shotgun (WGS) entry which is preliminary data.</text>
</comment>